<feature type="domain" description="Vacuolar protein sorting-associated protein 13 VPS13 adaptor binding" evidence="12">
    <location>
        <begin position="2051"/>
        <end position="2626"/>
    </location>
</feature>
<dbReference type="InterPro" id="IPR026847">
    <property type="entry name" value="VPS13"/>
</dbReference>
<dbReference type="GO" id="GO:0045053">
    <property type="term" value="P:protein retention in Golgi apparatus"/>
    <property type="evidence" value="ECO:0007669"/>
    <property type="project" value="TreeGrafter"/>
</dbReference>
<feature type="compositionally biased region" description="Low complexity" evidence="9">
    <location>
        <begin position="1836"/>
        <end position="1851"/>
    </location>
</feature>
<comment type="similarity">
    <text evidence="2">Belongs to the VPS13 family.</text>
</comment>
<evidence type="ECO:0000256" key="3">
    <source>
        <dbReference type="ARBA" id="ARBA00022448"/>
    </source>
</evidence>
<feature type="compositionally biased region" description="Low complexity" evidence="9">
    <location>
        <begin position="448"/>
        <end position="458"/>
    </location>
</feature>
<keyword evidence="5" id="KW-0445">Lipid transport</keyword>
<keyword evidence="6" id="KW-0238">DNA-binding</keyword>
<feature type="compositionally biased region" description="Low complexity" evidence="9">
    <location>
        <begin position="3686"/>
        <end position="3708"/>
    </location>
</feature>
<evidence type="ECO:0000256" key="9">
    <source>
        <dbReference type="SAM" id="MobiDB-lite"/>
    </source>
</evidence>
<feature type="domain" description="Intermembrane lipid transfer protein VPS13-like C-terminal" evidence="13">
    <location>
        <begin position="3151"/>
        <end position="3237"/>
    </location>
</feature>
<evidence type="ECO:0000256" key="4">
    <source>
        <dbReference type="ARBA" id="ARBA00023015"/>
    </source>
</evidence>
<feature type="region of interest" description="Disordered" evidence="9">
    <location>
        <begin position="901"/>
        <end position="933"/>
    </location>
</feature>
<feature type="region of interest" description="Disordered" evidence="9">
    <location>
        <begin position="857"/>
        <end position="883"/>
    </location>
</feature>
<evidence type="ECO:0000259" key="10">
    <source>
        <dbReference type="Pfam" id="PF12624"/>
    </source>
</evidence>
<evidence type="ECO:0000313" key="14">
    <source>
        <dbReference type="EMBL" id="WFC97965.1"/>
    </source>
</evidence>
<keyword evidence="3" id="KW-0813">Transport</keyword>
<dbReference type="Pfam" id="PF25036">
    <property type="entry name" value="VPS13_VAB"/>
    <property type="match status" value="1"/>
</dbReference>
<evidence type="ECO:0000256" key="6">
    <source>
        <dbReference type="ARBA" id="ARBA00023125"/>
    </source>
</evidence>
<feature type="compositionally biased region" description="Low complexity" evidence="9">
    <location>
        <begin position="3349"/>
        <end position="3368"/>
    </location>
</feature>
<evidence type="ECO:0000256" key="7">
    <source>
        <dbReference type="ARBA" id="ARBA00023163"/>
    </source>
</evidence>
<feature type="region of interest" description="Disordered" evidence="9">
    <location>
        <begin position="1103"/>
        <end position="1130"/>
    </location>
</feature>
<evidence type="ECO:0000259" key="12">
    <source>
        <dbReference type="Pfam" id="PF25036"/>
    </source>
</evidence>
<dbReference type="Pfam" id="PF25037">
    <property type="entry name" value="VPS13_C"/>
    <property type="match status" value="1"/>
</dbReference>
<evidence type="ECO:0000259" key="13">
    <source>
        <dbReference type="Pfam" id="PF25037"/>
    </source>
</evidence>
<dbReference type="EMBL" id="CP119943">
    <property type="protein sequence ID" value="WFC97965.1"/>
    <property type="molecule type" value="Genomic_DNA"/>
</dbReference>
<dbReference type="GO" id="GO:0006623">
    <property type="term" value="P:protein targeting to vacuole"/>
    <property type="evidence" value="ECO:0007669"/>
    <property type="project" value="TreeGrafter"/>
</dbReference>
<evidence type="ECO:0000256" key="2">
    <source>
        <dbReference type="ARBA" id="ARBA00006545"/>
    </source>
</evidence>
<dbReference type="PROSITE" id="PS51152">
    <property type="entry name" value="NFYA_HAP2_2"/>
    <property type="match status" value="1"/>
</dbReference>
<dbReference type="InterPro" id="IPR056747">
    <property type="entry name" value="VPS13-like_M"/>
</dbReference>
<feature type="region of interest" description="Disordered" evidence="9">
    <location>
        <begin position="3650"/>
        <end position="3716"/>
    </location>
</feature>
<dbReference type="Pfam" id="PF12624">
    <property type="entry name" value="VPS13_N"/>
    <property type="match status" value="1"/>
</dbReference>
<keyword evidence="4" id="KW-0805">Transcription regulation</keyword>
<evidence type="ECO:0000256" key="1">
    <source>
        <dbReference type="ARBA" id="ARBA00004123"/>
    </source>
</evidence>
<dbReference type="GO" id="GO:0003700">
    <property type="term" value="F:DNA-binding transcription factor activity"/>
    <property type="evidence" value="ECO:0007669"/>
    <property type="project" value="InterPro"/>
</dbReference>
<feature type="compositionally biased region" description="Low complexity" evidence="9">
    <location>
        <begin position="1862"/>
        <end position="1871"/>
    </location>
</feature>
<feature type="compositionally biased region" description="Polar residues" evidence="9">
    <location>
        <begin position="1428"/>
        <end position="1437"/>
    </location>
</feature>
<dbReference type="Gene3D" id="6.10.250.2430">
    <property type="match status" value="1"/>
</dbReference>
<dbReference type="InterPro" id="IPR001289">
    <property type="entry name" value="NFYA"/>
</dbReference>
<feature type="region of interest" description="Disordered" evidence="9">
    <location>
        <begin position="93"/>
        <end position="113"/>
    </location>
</feature>
<dbReference type="GO" id="GO:0003677">
    <property type="term" value="F:DNA binding"/>
    <property type="evidence" value="ECO:0007669"/>
    <property type="project" value="UniProtKB-KW"/>
</dbReference>
<dbReference type="PANTHER" id="PTHR16166:SF93">
    <property type="entry name" value="INTERMEMBRANE LIPID TRANSFER PROTEIN VPS13"/>
    <property type="match status" value="1"/>
</dbReference>
<protein>
    <submittedName>
        <fullName evidence="14">Vacuolar protein sorting-associated protein 13</fullName>
    </submittedName>
</protein>
<proteinExistence type="inferred from homology"/>
<feature type="compositionally biased region" description="Polar residues" evidence="9">
    <location>
        <begin position="1672"/>
        <end position="1703"/>
    </location>
</feature>
<dbReference type="Pfam" id="PF02045">
    <property type="entry name" value="CBFB_NFYA"/>
    <property type="match status" value="1"/>
</dbReference>
<reference evidence="14 15" key="1">
    <citation type="submission" date="2023-03" db="EMBL/GenBank/DDBJ databases">
        <title>Mating type loci evolution in Malassezia.</title>
        <authorList>
            <person name="Coelho M.A."/>
        </authorList>
    </citation>
    <scope>NUCLEOTIDE SEQUENCE [LARGE SCALE GENOMIC DNA]</scope>
    <source>
        <strain evidence="14 15">CBS 9725</strain>
    </source>
</reference>
<dbReference type="InterPro" id="IPR026854">
    <property type="entry name" value="VPS13_N"/>
</dbReference>
<feature type="compositionally biased region" description="Basic and acidic residues" evidence="9">
    <location>
        <begin position="417"/>
        <end position="447"/>
    </location>
</feature>
<feature type="region of interest" description="Disordered" evidence="9">
    <location>
        <begin position="1668"/>
        <end position="1703"/>
    </location>
</feature>
<dbReference type="Proteomes" id="UP001219567">
    <property type="component" value="Chromosome 1"/>
</dbReference>
<name>A0AAJ5YPX3_9BASI</name>
<evidence type="ECO:0000256" key="5">
    <source>
        <dbReference type="ARBA" id="ARBA00023055"/>
    </source>
</evidence>
<feature type="domain" description="Chorein N-terminal" evidence="10">
    <location>
        <begin position="1"/>
        <end position="932"/>
    </location>
</feature>
<feature type="compositionally biased region" description="Basic residues" evidence="9">
    <location>
        <begin position="3654"/>
        <end position="3664"/>
    </location>
</feature>
<evidence type="ECO:0000313" key="15">
    <source>
        <dbReference type="Proteomes" id="UP001219567"/>
    </source>
</evidence>
<feature type="compositionally biased region" description="Basic and acidic residues" evidence="9">
    <location>
        <begin position="3672"/>
        <end position="3685"/>
    </location>
</feature>
<feature type="region of interest" description="Disordered" evidence="9">
    <location>
        <begin position="1823"/>
        <end position="1875"/>
    </location>
</feature>
<keyword evidence="15" id="KW-1185">Reference proteome</keyword>
<feature type="compositionally biased region" description="Low complexity" evidence="9">
    <location>
        <begin position="3423"/>
        <end position="3439"/>
    </location>
</feature>
<dbReference type="PANTHER" id="PTHR16166">
    <property type="entry name" value="VACUOLAR PROTEIN SORTING-ASSOCIATED PROTEIN VPS13"/>
    <property type="match status" value="1"/>
</dbReference>
<evidence type="ECO:0000256" key="8">
    <source>
        <dbReference type="ARBA" id="ARBA00023242"/>
    </source>
</evidence>
<comment type="subcellular location">
    <subcellularLocation>
        <location evidence="1">Nucleus</location>
    </subcellularLocation>
</comment>
<keyword evidence="8" id="KW-0539">Nucleus</keyword>
<dbReference type="InterPro" id="IPR009543">
    <property type="entry name" value="VPS13_VAB"/>
</dbReference>
<feature type="compositionally biased region" description="Basic and acidic residues" evidence="9">
    <location>
        <begin position="1826"/>
        <end position="1835"/>
    </location>
</feature>
<dbReference type="Pfam" id="PF25033">
    <property type="entry name" value="VPS13_M"/>
    <property type="match status" value="1"/>
</dbReference>
<dbReference type="GO" id="GO:0005634">
    <property type="term" value="C:nucleus"/>
    <property type="evidence" value="ECO:0007669"/>
    <property type="project" value="UniProtKB-SubCell"/>
</dbReference>
<feature type="domain" description="VPS13-like middle region" evidence="11">
    <location>
        <begin position="1150"/>
        <end position="1979"/>
    </location>
</feature>
<sequence length="3716" mass="414029">MLEGVLASVLNRVLSAYVDNLSTSQLNVGIWNGDVKLKNLRLKRTALEKLHLPIDVKEGYLGQLTLFIPWSNLKGKPVRVLIENVSLLASPREASAELDEEEEDKQKQAQKQAKLAEAELLSQGLTNKKDDEEAAKQNESFISSLVTKIVDNLQITVRNIHIRYQDNISNPEYPFSIGLTLAELSAVSTDENWEPAFVHNSAHGIHKLARLDSLSLYWNTNDDFLQVDSPEELQQKLNDLIPTKESHANHQYILEPVSGAGKLVLRHQATKDTPAMDAQLVFDQIGFILDDEQYRDGICMMDLFHFYARQAQYRAFRPTAAQLEQNKSLALFQFAAKAIANEVHQKHRVWSWDYFKKRRDMRLKYIDLFKQVEQSKKAGSNEAPPSEALDALRLLENELEYRDIRLYRSIARREMRKKSLDSEKTQSEEKQQKSSGDDPESSTEKASDNSSNKNSNENRGWFSWMWGNSGQSSSKAEEATPVLNTQQRKELYDAIEWDETKGSSLATQLSDLPADAVKMHAVAQLRRGFVTLRDHTTQKDILSLVFDDFQGEMRQRSDNLDVSASLGALCVMDGTTSNTNYPQIVHVKGTTSTSNSVSEARDMIEQESNAQDPFFVMNFERNPLDRRADNGLSLTMRSMEIVYHRSYIESIIRFFKPPENELELIGALLDVASETLEGIRKETRMGLESALENHKTLDVALDIQAPIIVLPEDITDRKAPHVVLDAGHIAVRSLLADQKALDEVRAKQSKQYTEQDYRQLEDLMYDRYFIKLDSTQLVVGGSYQESMDSLQSDFSDYNLHLLERINLTFTLHSSILPRAPNLTKCKITGNLPRLNVHFSDAKYHSLMRIIDVSIPRSDSGVPSKLKSQGIDTNKEETAPLDLAQARRSRIVEQLRGMEDSAILSDHEGSSESDASHSASEDSDKSDAEDHFEESQVLVPDKLRALQKMFEFSLTVDSVQGSISKSATEPGQADQLLLEVVFQNFRLGLSVLPYELDVRVNLGSLDLVDKIVKQAPMFQHIITSRPLESIADQSSPTEGHDDAHDLVSVRYLKVSRESPMFLEEHDGVDQSINVDLSTINLMLTRASVLAVYDWIMFTFVPKSQADSNPDASADSSETMSDSASEISSENSDAANKMRIKVKLSSIQLRLNDDGSLLSTLTLSTADIAILLRGSTMRIATRVGSLSLRDERQRERADAQLANLLSIEGGELADFAIETFDHRDPKFPGYDTSLWLRCGALKVALVTEPIQELLGFFSKFAQMKAVYDAASSAASAQASQLQASKSKVKYDLLVESPIVILPEDAAKPEQLIAHLGELYAYNAFDNAHSTYQMTLQAGLRQIRLDSRVMAEGQARDIPMLQNVEIGVQVQQNEPLEKDQQGKADTSDSEKHQNENLSSDREKEHDSSQNGKSKSQPLSNIDHKQQDEKNQNPSTETDSACPSEDQYKDQQDRSLRRIHFSASMSNIDLTLTQHQYALLLSVLKVVPKAFTVPGADADLNNSDTPPLPLANEEENAKAVELAQSSPSHSSATEPVLIQGHFGISDITLNLYDNSVTTVSELEAGQLLRFSLKEALFKMHQHPETGLEAEISLESFSATDTRPSRETYFREVIPASTHDGKQFMLNYSASPGPESNALAIITLDSPKLIFSLDPLFAFMNFITAGIPSDADEDDQSLNAAAQTVATSSHSPQTLPRSTSSQPIEEPSKSNFSFRVNIVEPRIILLSSPERKDSEAIVLMVRQVVISQQTVMVVSMTQLGIFVWRMNAPKDRQRLLNNVDISVSLDSRTTPTGPITSIDVEVETLMVRLTRSDVQLLSSVVENAVALSAKNNHDPQKDSSSKALTTTTQSQSSLQTGDATKRPTIHSSSSSRSESSTDAQLFATREEASVRIAGVQVMVISEIHMLPALDLHIDPCTINAMDWSADLSVHTTLNMWLNSFNLSLSYWEPLIEPWALDVRMERQTMPASSTLTFSAQRRLEINLSVAMLESAHNTLKLLDKNNQIREDKRHIAPFQIRNRTGYKICVWSEQKNGSNNARQGAHRIDDGAQIPWMFGDWKSLRENPLEVTYNRLAVQVEDMPWERLRQVSVGREGETVMTLRPKMNRTNYHILCDVKLVSNVKIITFRSTFRIDNCALIPLEIGVLDEDGTMSDIILKIAPGEDNALPIIDAYHRKVRVRPDPGFGYLWSNEAVDWRELMYSATHKFVCPSETQGEAPFLFQGYAIRDLKNASQRHYPKLTLSLRAPVEVENLLPYDVQYRLFDKNLHHNWSSFLRKGGVSPIHVVQLEHLLLLSVEVHDTPFSPSDFAIIASDNPDDFPVEHVLPLVDPSNQKLELRLHYHTYPDSGGAFKVQIYSPYIFLNQSQLPVGIKSRMWGGHTRPIAGQHIDKSDEPVGTTECRPFLVSRSKERKNRFVVRVGDSQWSKPLSFDVIGSEVEVTILSRNGDHEAHLGLNVEDGLGKFKLSKVIKLTPRYMVHNHLSETIHLTESVGGDDFAIPPGELRPAHWLHVNSSKHAKIRYANSTWTAPFSMDNIGNVFLRVVKPDEPQHLLNIEVEMNGPVIFIQVRLATGPWPFVLRNETDFTVTFMQSSVASDTPRARRALEGEEGPGATLKKYVLKPRSKMKYAWDYPADPDKYIRLTINGRERVINILEIGALLPFRFPNNDGKGNSVVSLDVRADGESQTLAISPYSESKSNYKLAQAGARNEAKEAGFEAVDVDTTIVSAIKVELAGVGVSLISSKVKEIAYCTFRGLELSYTESQVTTAINVIFKWIQIDNQMYGSIFPIVLYPTVVPKDGKELDVHPTLQASIIRLKDITHGVQHVKYASVLLQELTAELDENFLFAIYDFVRMNTLASVRPNDESEYIEHPSDIPEPTDAAQRQDQIYFEILHLQPLALNLSFMATDRVDVDDTESSRTLFLFIFNALVMALGNINDAPVRLNALVMENVRVSMAVLQQRVTYHYGQEFLFQVHRILGSADFLGNPVGLFNNVSSGVADIFYEPYYGLVMHGNRELGFGIARGASNFVKKTVFGVSDSVSKLTGSISKGLAAVTMDRDFQNRWRATHTRNKPRHALYGITNGANSLFTSVASGIEGLALRPLEGAEQRGATGFVQGVGRGLIGAVTKPAAGFFDLASSVTEGLRNTTTVFEQNDIDRVRLPRYFASDMIIRPYSAREAQGQDWLYQLDNGRIHDDQYIAHVDIPGPHGGSTIMLTEHRILYIRTGKLKVLWEVIWPDLSTISLEMADAQGGNGLGSASALNSNFPLNSILGGHGLRQSDSAAMYYPQTNSPPQRPPQGSEGAGYPSGHLVPYLNHHSGDSAEMGGAGAPPLDAFYIQQPPNSFGVPLEVPDVNAYSHPHGSLPPGLPLRGPSSLPNWGAPSRQSPSTGGHDAHDDTELLSNAHGYPPLPGQVAGAQRGMNSAMYGRPNDAQRQMAMEQEAAARNARTGAPMPKRRRTSPVPFGEPGVDMMSRFRGGAQPVRGLPPSSRGLGLRREDGAPHDGSSLSELMPGTEDGAQHPNDLTSWILGPEDQRNAHYGMPDAAAYYRHNNMAQPGMRLDMPGMPQGPLGTMDANKAMPPLRSHAPNSDDEPLYVNAKQYQRILKRRVARARMEEKRKQKWLMQLKQREQQKNGGNGEISEEWVSGLLALDEEAKKPYLHESRHKHAMRRPRGPGGRFLTTEEIRKRDEEEAAQKAQQDASEPSAAVEETSAAAAEPNSSTESS</sequence>
<feature type="region of interest" description="Disordered" evidence="9">
    <location>
        <begin position="1369"/>
        <end position="1449"/>
    </location>
</feature>
<feature type="region of interest" description="Disordered" evidence="9">
    <location>
        <begin position="417"/>
        <end position="462"/>
    </location>
</feature>
<feature type="compositionally biased region" description="Polar residues" evidence="9">
    <location>
        <begin position="1405"/>
        <end position="1416"/>
    </location>
</feature>
<gene>
    <name evidence="14" type="primary">VPS13</name>
    <name evidence="14" type="ORF">MYAM1_000685</name>
</gene>
<feature type="region of interest" description="Disordered" evidence="9">
    <location>
        <begin position="3349"/>
        <end position="3507"/>
    </location>
</feature>
<feature type="region of interest" description="Disordered" evidence="9">
    <location>
        <begin position="3276"/>
        <end position="3302"/>
    </location>
</feature>
<dbReference type="GO" id="GO:0045324">
    <property type="term" value="P:late endosome to vacuole transport"/>
    <property type="evidence" value="ECO:0007669"/>
    <property type="project" value="TreeGrafter"/>
</dbReference>
<dbReference type="InterPro" id="IPR056748">
    <property type="entry name" value="VPS13-like_C"/>
</dbReference>
<dbReference type="GO" id="GO:0007005">
    <property type="term" value="P:mitochondrion organization"/>
    <property type="evidence" value="ECO:0007669"/>
    <property type="project" value="TreeGrafter"/>
</dbReference>
<accession>A0AAJ5YPX3</accession>
<evidence type="ECO:0000259" key="11">
    <source>
        <dbReference type="Pfam" id="PF25033"/>
    </source>
</evidence>
<feature type="compositionally biased region" description="Basic and acidic residues" evidence="9">
    <location>
        <begin position="1418"/>
        <end position="1427"/>
    </location>
</feature>
<feature type="compositionally biased region" description="Basic and acidic residues" evidence="9">
    <location>
        <begin position="918"/>
        <end position="928"/>
    </location>
</feature>
<dbReference type="GO" id="GO:0006869">
    <property type="term" value="P:lipid transport"/>
    <property type="evidence" value="ECO:0007669"/>
    <property type="project" value="UniProtKB-KW"/>
</dbReference>
<dbReference type="SMART" id="SM00521">
    <property type="entry name" value="CBF"/>
    <property type="match status" value="1"/>
</dbReference>
<feature type="compositionally biased region" description="Basic and acidic residues" evidence="9">
    <location>
        <begin position="1372"/>
        <end position="1404"/>
    </location>
</feature>
<organism evidence="14 15">
    <name type="scientific">Malassezia yamatoensis</name>
    <dbReference type="NCBI Taxonomy" id="253288"/>
    <lineage>
        <taxon>Eukaryota</taxon>
        <taxon>Fungi</taxon>
        <taxon>Dikarya</taxon>
        <taxon>Basidiomycota</taxon>
        <taxon>Ustilaginomycotina</taxon>
        <taxon>Malasseziomycetes</taxon>
        <taxon>Malasseziales</taxon>
        <taxon>Malasseziaceae</taxon>
        <taxon>Malassezia</taxon>
    </lineage>
</organism>
<keyword evidence="7" id="KW-0804">Transcription</keyword>